<protein>
    <submittedName>
        <fullName evidence="2">Uncharacterized protein</fullName>
    </submittedName>
</protein>
<comment type="caution">
    <text evidence="2">The sequence shown here is derived from an EMBL/GenBank/DDBJ whole genome shotgun (WGS) entry which is preliminary data.</text>
</comment>
<evidence type="ECO:0000313" key="3">
    <source>
        <dbReference type="Proteomes" id="UP000265515"/>
    </source>
</evidence>
<dbReference type="STRING" id="69332.A0A388LGE6"/>
<dbReference type="Proteomes" id="UP000265515">
    <property type="component" value="Unassembled WGS sequence"/>
</dbReference>
<feature type="compositionally biased region" description="Basic and acidic residues" evidence="1">
    <location>
        <begin position="14"/>
        <end position="78"/>
    </location>
</feature>
<keyword evidence="3" id="KW-1185">Reference proteome</keyword>
<reference evidence="2 3" key="1">
    <citation type="journal article" date="2018" name="Cell">
        <title>The Chara Genome: Secondary Complexity and Implications for Plant Terrestrialization.</title>
        <authorList>
            <person name="Nishiyama T."/>
            <person name="Sakayama H."/>
            <person name="Vries J.D."/>
            <person name="Buschmann H."/>
            <person name="Saint-Marcoux D."/>
            <person name="Ullrich K.K."/>
            <person name="Haas F.B."/>
            <person name="Vanderstraeten L."/>
            <person name="Becker D."/>
            <person name="Lang D."/>
            <person name="Vosolsobe S."/>
            <person name="Rombauts S."/>
            <person name="Wilhelmsson P.K.I."/>
            <person name="Janitza P."/>
            <person name="Kern R."/>
            <person name="Heyl A."/>
            <person name="Rumpler F."/>
            <person name="Villalobos L.I.A.C."/>
            <person name="Clay J.M."/>
            <person name="Skokan R."/>
            <person name="Toyoda A."/>
            <person name="Suzuki Y."/>
            <person name="Kagoshima H."/>
            <person name="Schijlen E."/>
            <person name="Tajeshwar N."/>
            <person name="Catarino B."/>
            <person name="Hetherington A.J."/>
            <person name="Saltykova A."/>
            <person name="Bonnot C."/>
            <person name="Breuninger H."/>
            <person name="Symeonidi A."/>
            <person name="Radhakrishnan G.V."/>
            <person name="Van Nieuwerburgh F."/>
            <person name="Deforce D."/>
            <person name="Chang C."/>
            <person name="Karol K.G."/>
            <person name="Hedrich R."/>
            <person name="Ulvskov P."/>
            <person name="Glockner G."/>
            <person name="Delwiche C.F."/>
            <person name="Petrasek J."/>
            <person name="Van de Peer Y."/>
            <person name="Friml J."/>
            <person name="Beilby M."/>
            <person name="Dolan L."/>
            <person name="Kohara Y."/>
            <person name="Sugano S."/>
            <person name="Fujiyama A."/>
            <person name="Delaux P.-M."/>
            <person name="Quint M."/>
            <person name="TheiBen G."/>
            <person name="Hagemann M."/>
            <person name="Harholt J."/>
            <person name="Dunand C."/>
            <person name="Zachgo S."/>
            <person name="Langdale J."/>
            <person name="Maumus F."/>
            <person name="Straeten D.V.D."/>
            <person name="Gould S.B."/>
            <person name="Rensing S.A."/>
        </authorList>
    </citation>
    <scope>NUCLEOTIDE SEQUENCE [LARGE SCALE GENOMIC DNA]</scope>
    <source>
        <strain evidence="2 3">S276</strain>
    </source>
</reference>
<accession>A0A388LGE6</accession>
<evidence type="ECO:0000313" key="2">
    <source>
        <dbReference type="EMBL" id="GBG81361.1"/>
    </source>
</evidence>
<dbReference type="Gramene" id="GBG81361">
    <property type="protein sequence ID" value="GBG81361"/>
    <property type="gene ID" value="CBR_g32034"/>
</dbReference>
<feature type="region of interest" description="Disordered" evidence="1">
    <location>
        <begin position="1"/>
        <end position="83"/>
    </location>
</feature>
<dbReference type="AlphaFoldDB" id="A0A388LGE6"/>
<gene>
    <name evidence="2" type="ORF">CBR_g32034</name>
</gene>
<name>A0A388LGE6_CHABU</name>
<dbReference type="EMBL" id="BFEA01000372">
    <property type="protein sequence ID" value="GBG81361.1"/>
    <property type="molecule type" value="Genomic_DNA"/>
</dbReference>
<evidence type="ECO:0000256" key="1">
    <source>
        <dbReference type="SAM" id="MobiDB-lite"/>
    </source>
</evidence>
<organism evidence="2 3">
    <name type="scientific">Chara braunii</name>
    <name type="common">Braun's stonewort</name>
    <dbReference type="NCBI Taxonomy" id="69332"/>
    <lineage>
        <taxon>Eukaryota</taxon>
        <taxon>Viridiplantae</taxon>
        <taxon>Streptophyta</taxon>
        <taxon>Charophyceae</taxon>
        <taxon>Charales</taxon>
        <taxon>Characeae</taxon>
        <taxon>Chara</taxon>
    </lineage>
</organism>
<proteinExistence type="predicted"/>
<sequence>MGSDSEAMMILREIWNDRREEREHRREEEDRRNREEHARIVREEEEKRLEAEEKKEAEREAKMAKSVRDQMEEMEAKKKGVSGVASKAGWDKIERDVKSPKEGETIKSSECENRKRDQVAMGGESVAFQQQAVERQWVGNEVTPLDTNLLRMELDSMFAFVAGNTARRRSVGITINENASQGLGFDRINRGKKAVVAGSGKAGKVKYIDDLIEVLMQKTKHELEDLCKKDRIKYVNKKITTAALARLRAIAAYGDEEEEDQSEEESQEENPS</sequence>